<keyword evidence="6" id="KW-1185">Reference proteome</keyword>
<evidence type="ECO:0000313" key="5">
    <source>
        <dbReference type="EMBL" id="OMJ77757.1"/>
    </source>
</evidence>
<dbReference type="SUPFAM" id="SSF48371">
    <property type="entry name" value="ARM repeat"/>
    <property type="match status" value="1"/>
</dbReference>
<dbReference type="AlphaFoldDB" id="A0A1R2BLT7"/>
<dbReference type="EMBL" id="MPUH01000558">
    <property type="protein sequence ID" value="OMJ77757.1"/>
    <property type="molecule type" value="Genomic_DNA"/>
</dbReference>
<dbReference type="InterPro" id="IPR000225">
    <property type="entry name" value="Armadillo"/>
</dbReference>
<comment type="caution">
    <text evidence="5">The sequence shown here is derived from an EMBL/GenBank/DDBJ whole genome shotgun (WGS) entry which is preliminary data.</text>
</comment>
<evidence type="ECO:0000256" key="1">
    <source>
        <dbReference type="ARBA" id="ARBA00010394"/>
    </source>
</evidence>
<dbReference type="PROSITE" id="PS50176">
    <property type="entry name" value="ARM_REPEAT"/>
    <property type="match status" value="1"/>
</dbReference>
<dbReference type="Gene3D" id="1.25.10.10">
    <property type="entry name" value="Leucine-rich Repeat Variant"/>
    <property type="match status" value="1"/>
</dbReference>
<protein>
    <recommendedName>
        <fullName evidence="7">IBB domain-containing protein</fullName>
    </recommendedName>
</protein>
<gene>
    <name evidence="5" type="ORF">SteCoe_22589</name>
</gene>
<evidence type="ECO:0000256" key="4">
    <source>
        <dbReference type="PROSITE-ProRule" id="PRU00259"/>
    </source>
</evidence>
<organism evidence="5 6">
    <name type="scientific">Stentor coeruleus</name>
    <dbReference type="NCBI Taxonomy" id="5963"/>
    <lineage>
        <taxon>Eukaryota</taxon>
        <taxon>Sar</taxon>
        <taxon>Alveolata</taxon>
        <taxon>Ciliophora</taxon>
        <taxon>Postciliodesmatophora</taxon>
        <taxon>Heterotrichea</taxon>
        <taxon>Heterotrichida</taxon>
        <taxon>Stentoridae</taxon>
        <taxon>Stentor</taxon>
    </lineage>
</organism>
<keyword evidence="3" id="KW-0653">Protein transport</keyword>
<dbReference type="InterPro" id="IPR016024">
    <property type="entry name" value="ARM-type_fold"/>
</dbReference>
<sequence>MSECYFPPGEDEEGFRLKERNSNFQKHFTIESSKTSAEKYAVELRRTHRADKTAKRRALLGPSNLSQSFSENFKGQICTDQIPLSLIKMYPELASDKTLPIEKLGILFKILNEVRDDIIIGDCLLTIKDILGEENDMSTEVFFRMGFVSLLIKLINSNNKASVLLPATICLTNLTFADHYYVRSMVHYGAINAFLNVVNPSSLGVCALAIKGIANITIDSSEFFCMTKNEVVMRKINSLLSECKEVHTELYSSISFYILALTYNCKGLNQEDFSSIFQWIERIIELDDPAVIKDILNALLNISLDSQTPIKSRPILQWIITHADMTLSLKLILNITYNSNEESIYFNQPEILEKLVKHTSGLSNNKKLAYQCLNNLLQSSNDRNYISFWIKDEFVKDILDTNSQTRKECLLLFYNLSKRITYETWIRLNQAGLMDKLNECLDSEEDFKIIKCALNVVLDMLHTGRVYDGMTDLMNNKFADEFEEREYIETIKILCTHNNYKISELAEDIFEGYFESYATCQDSLSESVPVFKFS</sequence>
<keyword evidence="2" id="KW-0813">Transport</keyword>
<dbReference type="PANTHER" id="PTHR23316">
    <property type="entry name" value="IMPORTIN ALPHA"/>
    <property type="match status" value="1"/>
</dbReference>
<dbReference type="GO" id="GO:0015031">
    <property type="term" value="P:protein transport"/>
    <property type="evidence" value="ECO:0007669"/>
    <property type="project" value="UniProtKB-KW"/>
</dbReference>
<evidence type="ECO:0000313" key="6">
    <source>
        <dbReference type="Proteomes" id="UP000187209"/>
    </source>
</evidence>
<accession>A0A1R2BLT7</accession>
<reference evidence="5 6" key="1">
    <citation type="submission" date="2016-11" db="EMBL/GenBank/DDBJ databases">
        <title>The macronuclear genome of Stentor coeruleus: a giant cell with tiny introns.</title>
        <authorList>
            <person name="Slabodnick M."/>
            <person name="Ruby J.G."/>
            <person name="Reiff S.B."/>
            <person name="Swart E.C."/>
            <person name="Gosai S."/>
            <person name="Prabakaran S."/>
            <person name="Witkowska E."/>
            <person name="Larue G.E."/>
            <person name="Fisher S."/>
            <person name="Freeman R.M."/>
            <person name="Gunawardena J."/>
            <person name="Chu W."/>
            <person name="Stover N.A."/>
            <person name="Gregory B.D."/>
            <person name="Nowacki M."/>
            <person name="Derisi J."/>
            <person name="Roy S.W."/>
            <person name="Marshall W.F."/>
            <person name="Sood P."/>
        </authorList>
    </citation>
    <scope>NUCLEOTIDE SEQUENCE [LARGE SCALE GENOMIC DNA]</scope>
    <source>
        <strain evidence="5">WM001</strain>
    </source>
</reference>
<dbReference type="InterPro" id="IPR011989">
    <property type="entry name" value="ARM-like"/>
</dbReference>
<name>A0A1R2BLT7_9CILI</name>
<evidence type="ECO:0008006" key="7">
    <source>
        <dbReference type="Google" id="ProtNLM"/>
    </source>
</evidence>
<dbReference type="Proteomes" id="UP000187209">
    <property type="component" value="Unassembled WGS sequence"/>
</dbReference>
<evidence type="ECO:0000256" key="2">
    <source>
        <dbReference type="ARBA" id="ARBA00022448"/>
    </source>
</evidence>
<comment type="similarity">
    <text evidence="1">Belongs to the importin alpha family.</text>
</comment>
<evidence type="ECO:0000256" key="3">
    <source>
        <dbReference type="ARBA" id="ARBA00022927"/>
    </source>
</evidence>
<feature type="repeat" description="ARM" evidence="4">
    <location>
        <begin position="146"/>
        <end position="175"/>
    </location>
</feature>
<proteinExistence type="inferred from homology"/>